<dbReference type="AlphaFoldDB" id="A0A2Z6R6P9"/>
<keyword evidence="2" id="KW-1185">Reference proteome</keyword>
<protein>
    <submittedName>
        <fullName evidence="1">Uncharacterized protein</fullName>
    </submittedName>
</protein>
<evidence type="ECO:0000313" key="2">
    <source>
        <dbReference type="Proteomes" id="UP000247702"/>
    </source>
</evidence>
<dbReference type="EMBL" id="BEXD01002324">
    <property type="protein sequence ID" value="GBB97845.1"/>
    <property type="molecule type" value="Genomic_DNA"/>
</dbReference>
<gene>
    <name evidence="1" type="ORF">RclHR1_03090003</name>
</gene>
<proteinExistence type="predicted"/>
<sequence>MRRRITSFYSNKLTSVSQVRNDLTDTISVVIKICFYYSNIITVDELKFYPVISLFKTIIIGSLKEMGAVSKSIFVEWFKVIKSKLKVDLIKSLYMFQETFSITCRSAIN</sequence>
<reference evidence="1 2" key="1">
    <citation type="submission" date="2017-11" db="EMBL/GenBank/DDBJ databases">
        <title>The genome of Rhizophagus clarus HR1 reveals common genetic basis of auxotrophy among arbuscular mycorrhizal fungi.</title>
        <authorList>
            <person name="Kobayashi Y."/>
        </authorList>
    </citation>
    <scope>NUCLEOTIDE SEQUENCE [LARGE SCALE GENOMIC DNA]</scope>
    <source>
        <strain evidence="1 2">HR1</strain>
    </source>
</reference>
<accession>A0A2Z6R6P9</accession>
<comment type="caution">
    <text evidence="1">The sequence shown here is derived from an EMBL/GenBank/DDBJ whole genome shotgun (WGS) entry which is preliminary data.</text>
</comment>
<organism evidence="1 2">
    <name type="scientific">Rhizophagus clarus</name>
    <dbReference type="NCBI Taxonomy" id="94130"/>
    <lineage>
        <taxon>Eukaryota</taxon>
        <taxon>Fungi</taxon>
        <taxon>Fungi incertae sedis</taxon>
        <taxon>Mucoromycota</taxon>
        <taxon>Glomeromycotina</taxon>
        <taxon>Glomeromycetes</taxon>
        <taxon>Glomerales</taxon>
        <taxon>Glomeraceae</taxon>
        <taxon>Rhizophagus</taxon>
    </lineage>
</organism>
<name>A0A2Z6R6P9_9GLOM</name>
<dbReference type="Proteomes" id="UP000247702">
    <property type="component" value="Unassembled WGS sequence"/>
</dbReference>
<evidence type="ECO:0000313" key="1">
    <source>
        <dbReference type="EMBL" id="GBB97845.1"/>
    </source>
</evidence>